<feature type="domain" description="Transcription activator GCR1-like" evidence="2">
    <location>
        <begin position="683"/>
        <end position="748"/>
    </location>
</feature>
<accession>A0A1Q3ADC3</accession>
<dbReference type="GO" id="GO:0000978">
    <property type="term" value="F:RNA polymerase II cis-regulatory region sequence-specific DNA binding"/>
    <property type="evidence" value="ECO:0007669"/>
    <property type="project" value="TreeGrafter"/>
</dbReference>
<protein>
    <recommendedName>
        <fullName evidence="2">Transcription activator GCR1-like domain-containing protein</fullName>
    </recommendedName>
</protein>
<feature type="compositionally biased region" description="Polar residues" evidence="1">
    <location>
        <begin position="528"/>
        <end position="551"/>
    </location>
</feature>
<evidence type="ECO:0000259" key="2">
    <source>
        <dbReference type="Pfam" id="PF12550"/>
    </source>
</evidence>
<feature type="compositionally biased region" description="Pro residues" evidence="1">
    <location>
        <begin position="433"/>
        <end position="449"/>
    </location>
</feature>
<dbReference type="InterPro" id="IPR038279">
    <property type="entry name" value="Ndc10_dom2_sf"/>
</dbReference>
<dbReference type="Pfam" id="PF12550">
    <property type="entry name" value="GCR1_C"/>
    <property type="match status" value="1"/>
</dbReference>
<dbReference type="Gene3D" id="1.10.443.20">
    <property type="entry name" value="Centromere DNA-binding protein complex CBF3 subunit, domain 2"/>
    <property type="match status" value="1"/>
</dbReference>
<evidence type="ECO:0000313" key="4">
    <source>
        <dbReference type="Proteomes" id="UP000187013"/>
    </source>
</evidence>
<feature type="region of interest" description="Disordered" evidence="1">
    <location>
        <begin position="1"/>
        <end position="29"/>
    </location>
</feature>
<feature type="compositionally biased region" description="Low complexity" evidence="1">
    <location>
        <begin position="11"/>
        <end position="29"/>
    </location>
</feature>
<dbReference type="AlphaFoldDB" id="A0A1Q3ADC3"/>
<evidence type="ECO:0000256" key="1">
    <source>
        <dbReference type="SAM" id="MobiDB-lite"/>
    </source>
</evidence>
<sequence length="831" mass="93280">MNLDPFDRNRISSSNRNASSSPSSSSQAIPIFPLNNIRNANDDLYHVLNSQDQQARISSTNISSNFYLITQYILQAYFKVSFTELRSLKLVDLIVDQTYAESLTLRKLNEGASVRSYEYFNTVPRQEDITRCPIFALATYFVIRWSHPNPPITVENFDRIPLLDPTTISWNKGFQELNHTKEGYRVSRSVSFEPASELADIIFPWLPSLRQDMEIMDRSNYKLHSFLELFEFMARTIVQDLKFLQLRSGLLPNIVTFVAKFIPDLFQHPKFDKAKPVFHDLHGNISGRNSDDEEDSHFLQLSKRLTTENVRLAQQITQLKTDLSNVQYMCDQFLKLQQQQLINSSNNGYNNNNSSSINNNRNYRQNNSGVIVLDKNSINSSIWNNLTQNAAVVNAPGSGGNSNEDPQETSNLAPMLASFPLINPEINKKRKLPPPQPGLSPFPPSPGPVLPSVTESPYSKRLRIDDRPTPSQSALDLLLAKTVSSPRFPSLPNNHPSKISSRYSSPTAFAMTGSPGAVLPPNPVQLAPRTTQPEAHSHPRNTSTAIMQNSPATTTAADTTTAAATTTTETAARAPATVSAIDSSSSKNPNPNSLPNTPIVNNVAEEPNPDEEVGADASADEGNDDDNDDSKALSPKSTEPRPRPMSSQQAPPNSSDNASGGSCSSNKPNKPVEKLGPNRHIKYKLSRDNKTIWDLYTEWYVGLNGQSSIKSLIETYGLRRWKVSDDSHFFPTRRIIMDYIEMECDRGIKLGRFTSPDQPREDIRKIIVGDLEKFRINNGLTLNSLSMYFKNLTRENKEICIFQNFKNWSVRAMTEEEKNKYCKRQHTKESL</sequence>
<dbReference type="EMBL" id="BDGX01000037">
    <property type="protein sequence ID" value="GAV53661.1"/>
    <property type="molecule type" value="Genomic_DNA"/>
</dbReference>
<comment type="caution">
    <text evidence="3">The sequence shown here is derived from an EMBL/GenBank/DDBJ whole genome shotgun (WGS) entry which is preliminary data.</text>
</comment>
<dbReference type="OrthoDB" id="428577at2759"/>
<organism evidence="3 4">
    <name type="scientific">Zygosaccharomyces rouxii</name>
    <dbReference type="NCBI Taxonomy" id="4956"/>
    <lineage>
        <taxon>Eukaryota</taxon>
        <taxon>Fungi</taxon>
        <taxon>Dikarya</taxon>
        <taxon>Ascomycota</taxon>
        <taxon>Saccharomycotina</taxon>
        <taxon>Saccharomycetes</taxon>
        <taxon>Saccharomycetales</taxon>
        <taxon>Saccharomycetaceae</taxon>
        <taxon>Zygosaccharomyces</taxon>
    </lineage>
</organism>
<proteinExistence type="predicted"/>
<reference evidence="3 4" key="1">
    <citation type="submission" date="2016-08" db="EMBL/GenBank/DDBJ databases">
        <title>Draft genome sequence of allopolyploid Zygosaccharomyces rouxii.</title>
        <authorList>
            <person name="Watanabe J."/>
            <person name="Uehara K."/>
            <person name="Mogi Y."/>
            <person name="Tsukioka Y."/>
        </authorList>
    </citation>
    <scope>NUCLEOTIDE SEQUENCE [LARGE SCALE GENOMIC DNA]</scope>
    <source>
        <strain evidence="3 4">NBRC 110957</strain>
    </source>
</reference>
<dbReference type="PANTHER" id="PTHR37784:SF1">
    <property type="entry name" value="GLYCOLYTIC GENES TRANSCRIPTIONAL ACTIVATOR GCR1"/>
    <property type="match status" value="1"/>
</dbReference>
<dbReference type="InterPro" id="IPR022210">
    <property type="entry name" value="TF_GCR1-like"/>
</dbReference>
<feature type="region of interest" description="Disordered" evidence="1">
    <location>
        <begin position="426"/>
        <end position="455"/>
    </location>
</feature>
<dbReference type="Proteomes" id="UP000187013">
    <property type="component" value="Unassembled WGS sequence"/>
</dbReference>
<feature type="region of interest" description="Disordered" evidence="1">
    <location>
        <begin position="485"/>
        <end position="678"/>
    </location>
</feature>
<gene>
    <name evidence="3" type="ORF">ZYGR_0AK01630</name>
</gene>
<name>A0A1Q3ADC3_ZYGRO</name>
<feature type="compositionally biased region" description="Polar residues" evidence="1">
    <location>
        <begin position="485"/>
        <end position="507"/>
    </location>
</feature>
<feature type="compositionally biased region" description="Low complexity" evidence="1">
    <location>
        <begin position="552"/>
        <end position="598"/>
    </location>
</feature>
<feature type="compositionally biased region" description="Low complexity" evidence="1">
    <location>
        <begin position="653"/>
        <end position="666"/>
    </location>
</feature>
<feature type="compositionally biased region" description="Basic and acidic residues" evidence="1">
    <location>
        <begin position="1"/>
        <end position="10"/>
    </location>
</feature>
<feature type="compositionally biased region" description="Acidic residues" evidence="1">
    <location>
        <begin position="607"/>
        <end position="628"/>
    </location>
</feature>
<evidence type="ECO:0000313" key="3">
    <source>
        <dbReference type="EMBL" id="GAV53661.1"/>
    </source>
</evidence>
<dbReference type="GO" id="GO:0000981">
    <property type="term" value="F:DNA-binding transcription factor activity, RNA polymerase II-specific"/>
    <property type="evidence" value="ECO:0007669"/>
    <property type="project" value="TreeGrafter"/>
</dbReference>
<dbReference type="InterPro" id="IPR052146">
    <property type="entry name" value="HOT1"/>
</dbReference>
<dbReference type="GO" id="GO:0060963">
    <property type="term" value="P:positive regulation of ribosomal protein gene transcription by RNA polymerase II"/>
    <property type="evidence" value="ECO:0007669"/>
    <property type="project" value="TreeGrafter"/>
</dbReference>
<dbReference type="PANTHER" id="PTHR37784">
    <property type="entry name" value="PROTEIN MSN1"/>
    <property type="match status" value="1"/>
</dbReference>